<reference evidence="1 2" key="1">
    <citation type="submission" date="2018-09" db="EMBL/GenBank/DDBJ databases">
        <title>Genomic investigation of the strawberry pathogen Phytophthora fragariae indicates pathogenicity is determined by transcriptional variation in three key races.</title>
        <authorList>
            <person name="Adams T.M."/>
            <person name="Armitage A.D."/>
            <person name="Sobczyk M.K."/>
            <person name="Bates H.J."/>
            <person name="Dunwell J.M."/>
            <person name="Nellist C.F."/>
            <person name="Harrison R.J."/>
        </authorList>
    </citation>
    <scope>NUCLEOTIDE SEQUENCE [LARGE SCALE GENOMIC DNA]</scope>
    <source>
        <strain evidence="1 2">SCRP249</strain>
    </source>
</reference>
<accession>A0A6A3NBU5</accession>
<organism evidence="1 2">
    <name type="scientific">Phytophthora rubi</name>
    <dbReference type="NCBI Taxonomy" id="129364"/>
    <lineage>
        <taxon>Eukaryota</taxon>
        <taxon>Sar</taxon>
        <taxon>Stramenopiles</taxon>
        <taxon>Oomycota</taxon>
        <taxon>Peronosporomycetes</taxon>
        <taxon>Peronosporales</taxon>
        <taxon>Peronosporaceae</taxon>
        <taxon>Phytophthora</taxon>
    </lineage>
</organism>
<proteinExistence type="predicted"/>
<evidence type="ECO:0000313" key="1">
    <source>
        <dbReference type="EMBL" id="KAE9039462.1"/>
    </source>
</evidence>
<dbReference type="AlphaFoldDB" id="A0A6A3NBU5"/>
<evidence type="ECO:0000313" key="2">
    <source>
        <dbReference type="Proteomes" id="UP000429607"/>
    </source>
</evidence>
<dbReference type="EMBL" id="QXFV01000375">
    <property type="protein sequence ID" value="KAE9039462.1"/>
    <property type="molecule type" value="Genomic_DNA"/>
</dbReference>
<comment type="caution">
    <text evidence="1">The sequence shown here is derived from an EMBL/GenBank/DDBJ whole genome shotgun (WGS) entry which is preliminary data.</text>
</comment>
<gene>
    <name evidence="1" type="ORF">PR001_g7491</name>
</gene>
<name>A0A6A3NBU5_9STRA</name>
<protein>
    <submittedName>
        <fullName evidence="1">Uncharacterized protein</fullName>
    </submittedName>
</protein>
<dbReference type="Proteomes" id="UP000429607">
    <property type="component" value="Unassembled WGS sequence"/>
</dbReference>
<sequence>MPHKVTLEKIQSKLCVIFKSKSKAQIKVLTKMISVNSVDAKMLKAAKPRGSALG</sequence>